<feature type="binding site" evidence="9">
    <location>
        <begin position="203"/>
        <end position="207"/>
    </location>
    <ligand>
        <name>ATP</name>
        <dbReference type="ChEBI" id="CHEBI:30616"/>
    </ligand>
</feature>
<comment type="catalytic activity">
    <reaction evidence="9">
        <text>acetate + ATP = acetyl phosphate + ADP</text>
        <dbReference type="Rhea" id="RHEA:11352"/>
        <dbReference type="ChEBI" id="CHEBI:22191"/>
        <dbReference type="ChEBI" id="CHEBI:30089"/>
        <dbReference type="ChEBI" id="CHEBI:30616"/>
        <dbReference type="ChEBI" id="CHEBI:456216"/>
        <dbReference type="EC" id="2.7.2.1"/>
    </reaction>
</comment>
<evidence type="ECO:0000256" key="1">
    <source>
        <dbReference type="ARBA" id="ARBA00008748"/>
    </source>
</evidence>
<protein>
    <recommendedName>
        <fullName evidence="9">Acetate kinase</fullName>
        <ecNumber evidence="9">2.7.2.1</ecNumber>
    </recommendedName>
    <alternativeName>
        <fullName evidence="9">Acetokinase</fullName>
    </alternativeName>
</protein>
<feature type="binding site" evidence="9">
    <location>
        <position position="10"/>
    </location>
    <ligand>
        <name>Mg(2+)</name>
        <dbReference type="ChEBI" id="CHEBI:18420"/>
    </ligand>
</feature>
<evidence type="ECO:0000256" key="4">
    <source>
        <dbReference type="ARBA" id="ARBA00022723"/>
    </source>
</evidence>
<gene>
    <name evidence="9" type="primary">ackA</name>
    <name evidence="11" type="ORF">DFQ45_11733</name>
</gene>
<dbReference type="InterPro" id="IPR004372">
    <property type="entry name" value="Ac/propionate_kinase"/>
</dbReference>
<evidence type="ECO:0000313" key="11">
    <source>
        <dbReference type="EMBL" id="TDQ34785.1"/>
    </source>
</evidence>
<dbReference type="GO" id="GO:0006085">
    <property type="term" value="P:acetyl-CoA biosynthetic process"/>
    <property type="evidence" value="ECO:0007669"/>
    <property type="project" value="UniProtKB-UniRule"/>
</dbReference>
<comment type="caution">
    <text evidence="11">The sequence shown here is derived from an EMBL/GenBank/DDBJ whole genome shotgun (WGS) entry which is preliminary data.</text>
</comment>
<evidence type="ECO:0000256" key="5">
    <source>
        <dbReference type="ARBA" id="ARBA00022741"/>
    </source>
</evidence>
<comment type="subcellular location">
    <subcellularLocation>
        <location evidence="9">Cytoplasm</location>
    </subcellularLocation>
</comment>
<dbReference type="HAMAP" id="MF_00020">
    <property type="entry name" value="Acetate_kinase"/>
    <property type="match status" value="1"/>
</dbReference>
<comment type="subunit">
    <text evidence="9">Homodimer.</text>
</comment>
<feature type="binding site" evidence="9">
    <location>
        <position position="17"/>
    </location>
    <ligand>
        <name>ATP</name>
        <dbReference type="ChEBI" id="CHEBI:30616"/>
    </ligand>
</feature>
<comment type="similarity">
    <text evidence="1 9 10">Belongs to the acetokinase family.</text>
</comment>
<feature type="binding site" evidence="9">
    <location>
        <begin position="326"/>
        <end position="330"/>
    </location>
    <ligand>
        <name>ATP</name>
        <dbReference type="ChEBI" id="CHEBI:30616"/>
    </ligand>
</feature>
<dbReference type="Gene3D" id="3.30.420.40">
    <property type="match status" value="2"/>
</dbReference>
<keyword evidence="2 9" id="KW-0963">Cytoplasm</keyword>
<dbReference type="EMBL" id="SNYK01000017">
    <property type="protein sequence ID" value="TDQ34785.1"/>
    <property type="molecule type" value="Genomic_DNA"/>
</dbReference>
<evidence type="ECO:0000256" key="6">
    <source>
        <dbReference type="ARBA" id="ARBA00022777"/>
    </source>
</evidence>
<dbReference type="GO" id="GO:0006083">
    <property type="term" value="P:acetate metabolic process"/>
    <property type="evidence" value="ECO:0007669"/>
    <property type="project" value="TreeGrafter"/>
</dbReference>
<feature type="binding site" evidence="9">
    <location>
        <begin position="278"/>
        <end position="280"/>
    </location>
    <ligand>
        <name>ATP</name>
        <dbReference type="ChEBI" id="CHEBI:30616"/>
    </ligand>
</feature>
<comment type="cofactor">
    <cofactor evidence="9">
        <name>Mg(2+)</name>
        <dbReference type="ChEBI" id="CHEBI:18420"/>
    </cofactor>
    <cofactor evidence="9">
        <name>Mn(2+)</name>
        <dbReference type="ChEBI" id="CHEBI:29035"/>
    </cofactor>
    <text evidence="9">Mg(2+). Can also accept Mn(2+).</text>
</comment>
<feature type="site" description="Transition state stabilizer" evidence="9">
    <location>
        <position position="175"/>
    </location>
</feature>
<evidence type="ECO:0000313" key="12">
    <source>
        <dbReference type="Proteomes" id="UP000294575"/>
    </source>
</evidence>
<evidence type="ECO:0000256" key="8">
    <source>
        <dbReference type="ARBA" id="ARBA00022842"/>
    </source>
</evidence>
<dbReference type="PRINTS" id="PR00471">
    <property type="entry name" value="ACETATEKNASE"/>
</dbReference>
<dbReference type="NCBIfam" id="TIGR00016">
    <property type="entry name" value="ackA"/>
    <property type="match status" value="1"/>
</dbReference>
<keyword evidence="7 9" id="KW-0067">ATP-binding</keyword>
<evidence type="ECO:0000256" key="10">
    <source>
        <dbReference type="RuleBase" id="RU003835"/>
    </source>
</evidence>
<accession>A0A4R6TRW8</accession>
<keyword evidence="6 9" id="KW-0418">Kinase</keyword>
<keyword evidence="12" id="KW-1185">Reference proteome</keyword>
<evidence type="ECO:0000256" key="7">
    <source>
        <dbReference type="ARBA" id="ARBA00022840"/>
    </source>
</evidence>
<dbReference type="InterPro" id="IPR000890">
    <property type="entry name" value="Aliphatic_acid_kin_short-chain"/>
</dbReference>
<feature type="binding site" evidence="9">
    <location>
        <position position="380"/>
    </location>
    <ligand>
        <name>Mg(2+)</name>
        <dbReference type="ChEBI" id="CHEBI:18420"/>
    </ligand>
</feature>
<reference evidence="11 12" key="1">
    <citation type="submission" date="2019-03" db="EMBL/GenBank/DDBJ databases">
        <title>Genomic Encyclopedia of Type Strains, Phase IV (KMG-IV): sequencing the most valuable type-strain genomes for metagenomic binning, comparative biology and taxonomic classification.</title>
        <authorList>
            <person name="Goeker M."/>
        </authorList>
    </citation>
    <scope>NUCLEOTIDE SEQUENCE [LARGE SCALE GENOMIC DNA]</scope>
    <source>
        <strain evidence="11 12">DSM 28679</strain>
    </source>
</reference>
<dbReference type="PIRSF" id="PIRSF000722">
    <property type="entry name" value="Acetate_prop_kin"/>
    <property type="match status" value="1"/>
</dbReference>
<comment type="function">
    <text evidence="9">Catalyzes the formation of acetyl phosphate from acetate and ATP. Can also catalyze the reverse reaction.</text>
</comment>
<dbReference type="GO" id="GO:0008776">
    <property type="term" value="F:acetate kinase activity"/>
    <property type="evidence" value="ECO:0007669"/>
    <property type="project" value="UniProtKB-UniRule"/>
</dbReference>
<keyword evidence="8 9" id="KW-0460">Magnesium</keyword>
<keyword evidence="5 9" id="KW-0547">Nucleotide-binding</keyword>
<dbReference type="AlphaFoldDB" id="A0A4R6TRW8"/>
<organism evidence="11 12">
    <name type="scientific">Thiopseudomonas denitrificans</name>
    <dbReference type="NCBI Taxonomy" id="1501432"/>
    <lineage>
        <taxon>Bacteria</taxon>
        <taxon>Pseudomonadati</taxon>
        <taxon>Pseudomonadota</taxon>
        <taxon>Gammaproteobacteria</taxon>
        <taxon>Pseudomonadales</taxon>
        <taxon>Pseudomonadaceae</taxon>
        <taxon>Thiopseudomonas</taxon>
    </lineage>
</organism>
<dbReference type="GO" id="GO:0000287">
    <property type="term" value="F:magnesium ion binding"/>
    <property type="evidence" value="ECO:0007669"/>
    <property type="project" value="UniProtKB-UniRule"/>
</dbReference>
<dbReference type="PROSITE" id="PS01075">
    <property type="entry name" value="ACETATE_KINASE_1"/>
    <property type="match status" value="1"/>
</dbReference>
<keyword evidence="3 9" id="KW-0808">Transferase</keyword>
<dbReference type="Pfam" id="PF00871">
    <property type="entry name" value="Acetate_kinase"/>
    <property type="match status" value="1"/>
</dbReference>
<name>A0A4R6TRW8_9GAMM</name>
<dbReference type="RefSeq" id="WP_101497874.1">
    <property type="nucleotide sequence ID" value="NZ_LNJZ01000009.1"/>
</dbReference>
<dbReference type="EC" id="2.7.2.1" evidence="9"/>
<dbReference type="OrthoDB" id="9802453at2"/>
<evidence type="ECO:0000256" key="2">
    <source>
        <dbReference type="ARBA" id="ARBA00022490"/>
    </source>
</evidence>
<dbReference type="GO" id="GO:0005524">
    <property type="term" value="F:ATP binding"/>
    <property type="evidence" value="ECO:0007669"/>
    <property type="project" value="UniProtKB-KW"/>
</dbReference>
<evidence type="ECO:0000256" key="3">
    <source>
        <dbReference type="ARBA" id="ARBA00022679"/>
    </source>
</evidence>
<dbReference type="PANTHER" id="PTHR21060:SF21">
    <property type="entry name" value="ACETATE KINASE"/>
    <property type="match status" value="1"/>
</dbReference>
<feature type="site" description="Transition state stabilizer" evidence="9">
    <location>
        <position position="236"/>
    </location>
</feature>
<comment type="pathway">
    <text evidence="9">Metabolic intermediate biosynthesis; acetyl-CoA biosynthesis; acetyl-CoA from acetate: step 1/2.</text>
</comment>
<proteinExistence type="inferred from homology"/>
<dbReference type="GO" id="GO:0005829">
    <property type="term" value="C:cytosol"/>
    <property type="evidence" value="ECO:0007669"/>
    <property type="project" value="TreeGrafter"/>
</dbReference>
<dbReference type="PANTHER" id="PTHR21060">
    <property type="entry name" value="ACETATE KINASE"/>
    <property type="match status" value="1"/>
</dbReference>
<evidence type="ECO:0000256" key="9">
    <source>
        <dbReference type="HAMAP-Rule" id="MF_00020"/>
    </source>
</evidence>
<sequence length="395" mass="42567">MSGRNILVINSGSSSIKFALVNEDRDDFIIEGLAERIGTPEAEVTWKENGEKKHLQLGNADHAEALAQILPHVQKAAGTLTGIGHRVVHGGSQVHEACLLTPEVIGVIEANASLAPLHNPPGLMGINAAISLYPELPHIGVFDTAFHQTMPEHAYRYAIPEEFYTQHQIRRYGFHGTSHMYVSRKGAEMAGLPVEDSCWLVAHLGNGCSATAVVNGESRDTTMGLTPLEGLVMGTRSGDVDPSLQVHLHRTFGYSAQDVETLLTKKSGLLGVSGLSNDMRTLIEASEKGDKKAALAIEIFCYRLAKSLAALSCALPRLDGLLFTGGIGENATLIRKKTLDHMRVFNFKLDDAANQECVRGKGGKISAEGHPLVMVVPTNEERQIANETLAVIDGK</sequence>
<keyword evidence="4 9" id="KW-0479">Metal-binding</keyword>
<dbReference type="Proteomes" id="UP000294575">
    <property type="component" value="Unassembled WGS sequence"/>
</dbReference>
<feature type="binding site" evidence="9">
    <location>
        <position position="86"/>
    </location>
    <ligand>
        <name>substrate</name>
    </ligand>
</feature>
<dbReference type="CDD" id="cd24010">
    <property type="entry name" value="ASKHA_NBD_AcK_PK"/>
    <property type="match status" value="1"/>
</dbReference>
<feature type="active site" description="Proton donor/acceptor" evidence="9">
    <location>
        <position position="143"/>
    </location>
</feature>
<dbReference type="UniPathway" id="UPA00340">
    <property type="reaction ID" value="UER00458"/>
</dbReference>
<dbReference type="InterPro" id="IPR023865">
    <property type="entry name" value="Aliphatic_acid_kinase_CS"/>
</dbReference>
<dbReference type="SUPFAM" id="SSF53067">
    <property type="entry name" value="Actin-like ATPase domain"/>
    <property type="match status" value="2"/>
</dbReference>
<dbReference type="InterPro" id="IPR043129">
    <property type="entry name" value="ATPase_NBD"/>
</dbReference>